<gene>
    <name evidence="1" type="ORF">D0817_17915</name>
</gene>
<evidence type="ECO:0000313" key="2">
    <source>
        <dbReference type="Proteomes" id="UP000288102"/>
    </source>
</evidence>
<organism evidence="1 2">
    <name type="scientific">Flavobacterium cupreum</name>
    <dbReference type="NCBI Taxonomy" id="2133766"/>
    <lineage>
        <taxon>Bacteria</taxon>
        <taxon>Pseudomonadati</taxon>
        <taxon>Bacteroidota</taxon>
        <taxon>Flavobacteriia</taxon>
        <taxon>Flavobacteriales</taxon>
        <taxon>Flavobacteriaceae</taxon>
        <taxon>Flavobacterium</taxon>
    </lineage>
</organism>
<dbReference type="Proteomes" id="UP000288102">
    <property type="component" value="Unassembled WGS sequence"/>
</dbReference>
<proteinExistence type="predicted"/>
<keyword evidence="2" id="KW-1185">Reference proteome</keyword>
<dbReference type="EMBL" id="QWDM01000012">
    <property type="protein sequence ID" value="RUT69073.1"/>
    <property type="molecule type" value="Genomic_DNA"/>
</dbReference>
<protein>
    <submittedName>
        <fullName evidence="1">Uncharacterized protein</fullName>
    </submittedName>
</protein>
<reference evidence="2" key="1">
    <citation type="journal article" date="2019" name="Syst. Appl. Microbiol.">
        <title>Flavobacterium circumlabens sp. nov. and Flavobacterium cupreum sp. nov., two psychrotrophic species isolated from Antarctic environmental samples.</title>
        <authorList>
            <person name="Kralova S."/>
            <person name="Busse H.-J."/>
            <person name="Svec P."/>
            <person name="Maslanova I."/>
            <person name="Stankova E."/>
            <person name="Bartak M."/>
            <person name="Sedlacek I."/>
        </authorList>
    </citation>
    <scope>NUCLEOTIDE SEQUENCE [LARGE SCALE GENOMIC DNA]</scope>
    <source>
        <strain evidence="2">CCM 8825</strain>
    </source>
</reference>
<evidence type="ECO:0000313" key="1">
    <source>
        <dbReference type="EMBL" id="RUT69073.1"/>
    </source>
</evidence>
<accession>A0A434A3U5</accession>
<comment type="caution">
    <text evidence="1">The sequence shown here is derived from an EMBL/GenBank/DDBJ whole genome shotgun (WGS) entry which is preliminary data.</text>
</comment>
<dbReference type="AlphaFoldDB" id="A0A434A3U5"/>
<sequence length="67" mass="8335">MKKWVSLFFRKVRNFQINPTVKTHRFYKGLTLHQNYCALDCFTRFEYMVTIAFISQIDSWYFYKSYI</sequence>
<name>A0A434A3U5_9FLAO</name>